<evidence type="ECO:0000259" key="6">
    <source>
        <dbReference type="PROSITE" id="PS50966"/>
    </source>
</evidence>
<keyword evidence="2 4" id="KW-0863">Zinc-finger</keyword>
<evidence type="ECO:0000256" key="1">
    <source>
        <dbReference type="ARBA" id="ARBA00022723"/>
    </source>
</evidence>
<keyword evidence="3" id="KW-0862">Zinc</keyword>
<evidence type="ECO:0000256" key="4">
    <source>
        <dbReference type="PROSITE-ProRule" id="PRU00325"/>
    </source>
</evidence>
<dbReference type="Pfam" id="PF10551">
    <property type="entry name" value="MULE"/>
    <property type="match status" value="1"/>
</dbReference>
<dbReference type="GO" id="GO:0008270">
    <property type="term" value="F:zinc ion binding"/>
    <property type="evidence" value="ECO:0007669"/>
    <property type="project" value="UniProtKB-KW"/>
</dbReference>
<dbReference type="InterPro" id="IPR007527">
    <property type="entry name" value="Znf_SWIM"/>
</dbReference>
<sequence>MEGDGRNSTSGDEWGEYDGIAEEVELEIDTEDNFRTNIHEGDQDILEDLPTEKRNLDDETHPDDGVGEGVTEDEEKANTLDWTTEDGASKDLSSFFLKFGIFINPFALKTEDLVGHTVGFCLRKGHRRPNSDGATREREWLCSREGTRSVVHTSRIDRVRVAKAETRIRDFNPTHTHPFAEATHKCFIRANRVIKGGFLETAKSLKTSGVRTCHIMSYIADQLGGYDKVPFTIKDLYNKHKADHDPAFYAKYSYDEDNRLLNVFWSDSRSRGDYGAYGHAIAFDCTYKTNCYGKPFLIWVGINSHYRTCPLGFAILGDESTSNYIRAAKHFIKAMNGITLKTVVTDSDPSIKEAMKVAMPNVIHRLCYWHLHNNAMKNCTDSGWAKELGQLVHRYYTEEEFSEKWYAEAKHEYDSIHTNPPPGGKRANQYSKEGRYSCLTPTVAVQGTIFKLTKYDFPGARRKVYATLDLQIFNCECQYFSSFGIPCRHIFAAMKCKNLTTIPRGLVLTRWTMEARAFRLTC</sequence>
<evidence type="ECO:0000256" key="2">
    <source>
        <dbReference type="ARBA" id="ARBA00022771"/>
    </source>
</evidence>
<dbReference type="SMART" id="SM00575">
    <property type="entry name" value="ZnF_PMZ"/>
    <property type="match status" value="1"/>
</dbReference>
<dbReference type="PANTHER" id="PTHR47718:SF15">
    <property type="entry name" value="PROTEIN FAR1-RELATED SEQUENCE 5-LIKE"/>
    <property type="match status" value="1"/>
</dbReference>
<feature type="domain" description="SWIM-type" evidence="6">
    <location>
        <begin position="464"/>
        <end position="498"/>
    </location>
</feature>
<reference evidence="7 8" key="1">
    <citation type="journal article" date="2020" name="bioRxiv">
        <title>Sequence and annotation of 42 cannabis genomes reveals extensive copy number variation in cannabinoid synthesis and pathogen resistance genes.</title>
        <authorList>
            <person name="Mckernan K.J."/>
            <person name="Helbert Y."/>
            <person name="Kane L.T."/>
            <person name="Ebling H."/>
            <person name="Zhang L."/>
            <person name="Liu B."/>
            <person name="Eaton Z."/>
            <person name="Mclaughlin S."/>
            <person name="Kingan S."/>
            <person name="Baybayan P."/>
            <person name="Concepcion G."/>
            <person name="Jordan M."/>
            <person name="Riva A."/>
            <person name="Barbazuk W."/>
            <person name="Harkins T."/>
        </authorList>
    </citation>
    <scope>NUCLEOTIDE SEQUENCE [LARGE SCALE GENOMIC DNA]</scope>
    <source>
        <strain evidence="8">cv. Jamaican Lion 4</strain>
        <tissue evidence="7">Leaf</tissue>
    </source>
</reference>
<dbReference type="Proteomes" id="UP000525078">
    <property type="component" value="Unassembled WGS sequence"/>
</dbReference>
<name>A0A7J6EHI8_CANSA</name>
<dbReference type="InterPro" id="IPR006564">
    <property type="entry name" value="Znf_PMZ"/>
</dbReference>
<feature type="compositionally biased region" description="Polar residues" evidence="5">
    <location>
        <begin position="1"/>
        <end position="11"/>
    </location>
</feature>
<evidence type="ECO:0000256" key="3">
    <source>
        <dbReference type="ARBA" id="ARBA00022833"/>
    </source>
</evidence>
<evidence type="ECO:0000313" key="7">
    <source>
        <dbReference type="EMBL" id="KAF4357169.1"/>
    </source>
</evidence>
<dbReference type="Pfam" id="PF04434">
    <property type="entry name" value="SWIM"/>
    <property type="match status" value="1"/>
</dbReference>
<feature type="region of interest" description="Disordered" evidence="5">
    <location>
        <begin position="33"/>
        <end position="80"/>
    </location>
</feature>
<organism evidence="7 8">
    <name type="scientific">Cannabis sativa</name>
    <name type="common">Hemp</name>
    <name type="synonym">Marijuana</name>
    <dbReference type="NCBI Taxonomy" id="3483"/>
    <lineage>
        <taxon>Eukaryota</taxon>
        <taxon>Viridiplantae</taxon>
        <taxon>Streptophyta</taxon>
        <taxon>Embryophyta</taxon>
        <taxon>Tracheophyta</taxon>
        <taxon>Spermatophyta</taxon>
        <taxon>Magnoliopsida</taxon>
        <taxon>eudicotyledons</taxon>
        <taxon>Gunneridae</taxon>
        <taxon>Pentapetalae</taxon>
        <taxon>rosids</taxon>
        <taxon>fabids</taxon>
        <taxon>Rosales</taxon>
        <taxon>Cannabaceae</taxon>
        <taxon>Cannabis</taxon>
    </lineage>
</organism>
<accession>A0A7J6EHI8</accession>
<dbReference type="PROSITE" id="PS50966">
    <property type="entry name" value="ZF_SWIM"/>
    <property type="match status" value="1"/>
</dbReference>
<evidence type="ECO:0000313" key="8">
    <source>
        <dbReference type="Proteomes" id="UP000525078"/>
    </source>
</evidence>
<evidence type="ECO:0000256" key="5">
    <source>
        <dbReference type="SAM" id="MobiDB-lite"/>
    </source>
</evidence>
<dbReference type="InterPro" id="IPR018289">
    <property type="entry name" value="MULE_transposase_dom"/>
</dbReference>
<protein>
    <recommendedName>
        <fullName evidence="6">SWIM-type domain-containing protein</fullName>
    </recommendedName>
</protein>
<feature type="compositionally biased region" description="Basic and acidic residues" evidence="5">
    <location>
        <begin position="50"/>
        <end position="64"/>
    </location>
</feature>
<dbReference type="PANTHER" id="PTHR47718">
    <property type="entry name" value="OS01G0519700 PROTEIN"/>
    <property type="match status" value="1"/>
</dbReference>
<feature type="region of interest" description="Disordered" evidence="5">
    <location>
        <begin position="1"/>
        <end position="21"/>
    </location>
</feature>
<keyword evidence="1" id="KW-0479">Metal-binding</keyword>
<feature type="compositionally biased region" description="Basic and acidic residues" evidence="5">
    <location>
        <begin position="33"/>
        <end position="42"/>
    </location>
</feature>
<comment type="caution">
    <text evidence="7">The sequence shown here is derived from an EMBL/GenBank/DDBJ whole genome shotgun (WGS) entry which is preliminary data.</text>
</comment>
<gene>
    <name evidence="7" type="ORF">F8388_003316</name>
</gene>
<dbReference type="EMBL" id="JAATIP010000240">
    <property type="protein sequence ID" value="KAF4357169.1"/>
    <property type="molecule type" value="Genomic_DNA"/>
</dbReference>
<proteinExistence type="predicted"/>
<dbReference type="AlphaFoldDB" id="A0A7J6EHI8"/>